<reference evidence="2" key="2">
    <citation type="submission" date="2023-05" db="EMBL/GenBank/DDBJ databases">
        <authorList>
            <consortium name="Lawrence Berkeley National Laboratory"/>
            <person name="Steindorff A."/>
            <person name="Hensen N."/>
            <person name="Bonometti L."/>
            <person name="Westerberg I."/>
            <person name="Brannstrom I.O."/>
            <person name="Guillou S."/>
            <person name="Cros-Aarteil S."/>
            <person name="Calhoun S."/>
            <person name="Haridas S."/>
            <person name="Kuo A."/>
            <person name="Mondo S."/>
            <person name="Pangilinan J."/>
            <person name="Riley R."/>
            <person name="Labutti K."/>
            <person name="Andreopoulos B."/>
            <person name="Lipzen A."/>
            <person name="Chen C."/>
            <person name="Yanf M."/>
            <person name="Daum C."/>
            <person name="Ng V."/>
            <person name="Clum A."/>
            <person name="Ohm R."/>
            <person name="Martin F."/>
            <person name="Silar P."/>
            <person name="Natvig D."/>
            <person name="Lalanne C."/>
            <person name="Gautier V."/>
            <person name="Ament-Velasquez S.L."/>
            <person name="Kruys A."/>
            <person name="Hutchinson M.I."/>
            <person name="Powell A.J."/>
            <person name="Barry K."/>
            <person name="Miller A.N."/>
            <person name="Grigoriev I.V."/>
            <person name="Debuchy R."/>
            <person name="Gladieux P."/>
            <person name="Thoren M.H."/>
            <person name="Johannesson H."/>
        </authorList>
    </citation>
    <scope>NUCLEOTIDE SEQUENCE</scope>
    <source>
        <strain evidence="2">PSN243</strain>
    </source>
</reference>
<dbReference type="Proteomes" id="UP001321760">
    <property type="component" value="Unassembled WGS sequence"/>
</dbReference>
<evidence type="ECO:0000313" key="3">
    <source>
        <dbReference type="Proteomes" id="UP001321760"/>
    </source>
</evidence>
<feature type="region of interest" description="Disordered" evidence="1">
    <location>
        <begin position="80"/>
        <end position="199"/>
    </location>
</feature>
<proteinExistence type="predicted"/>
<name>A0AAV9HA92_9PEZI</name>
<evidence type="ECO:0000313" key="2">
    <source>
        <dbReference type="EMBL" id="KAK4456006.1"/>
    </source>
</evidence>
<dbReference type="InterPro" id="IPR012677">
    <property type="entry name" value="Nucleotide-bd_a/b_plait_sf"/>
</dbReference>
<dbReference type="AlphaFoldDB" id="A0AAV9HA92"/>
<feature type="compositionally biased region" description="Polar residues" evidence="1">
    <location>
        <begin position="108"/>
        <end position="128"/>
    </location>
</feature>
<evidence type="ECO:0008006" key="4">
    <source>
        <dbReference type="Google" id="ProtNLM"/>
    </source>
</evidence>
<dbReference type="SUPFAM" id="SSF54928">
    <property type="entry name" value="RNA-binding domain, RBD"/>
    <property type="match status" value="1"/>
</dbReference>
<comment type="caution">
    <text evidence="2">The sequence shown here is derived from an EMBL/GenBank/DDBJ whole genome shotgun (WGS) entry which is preliminary data.</text>
</comment>
<dbReference type="InterPro" id="IPR035979">
    <property type="entry name" value="RBD_domain_sf"/>
</dbReference>
<sequence>MASSSSKTITITRDHFDLLLRRAQFNPESVQENEALAAHIVSIPRTEHEYLKNVARQYENLRRNLLRGGVGEDTVAILSQDDKTMQQSNGTATPSQAETITEDGGASLRTTTPHPQTQTSYAIPSSGATYGHTAVNENGNGHLHARNGGAGNNYNTSWADATGDGDDEDVSSEGESPSNGVVGATYAKPQSNRPQFDRESTRTVLLTNLPEGTTHADITNAVRGGMLLDVFLRTNERSAAISFLHAADARKFFDHVRKHDMYIKNKRIEIKWSDRQFTLPGHVAGHIGKGATRNLVVHRYDGRHTEDSIREDLEHIHNLVVVGIEFSNGSCHIKLNSVHNAIYAKTCMMSRLKYKGTKIDWDLDECAQPYAPVAPRPKREVPPPKKAPAAANRFQLLNLDDDDDDEVTSTFEAKKSIGITA</sequence>
<organism evidence="2 3">
    <name type="scientific">Podospora aff. communis PSN243</name>
    <dbReference type="NCBI Taxonomy" id="3040156"/>
    <lineage>
        <taxon>Eukaryota</taxon>
        <taxon>Fungi</taxon>
        <taxon>Dikarya</taxon>
        <taxon>Ascomycota</taxon>
        <taxon>Pezizomycotina</taxon>
        <taxon>Sordariomycetes</taxon>
        <taxon>Sordariomycetidae</taxon>
        <taxon>Sordariales</taxon>
        <taxon>Podosporaceae</taxon>
        <taxon>Podospora</taxon>
    </lineage>
</organism>
<dbReference type="GO" id="GO:0003676">
    <property type="term" value="F:nucleic acid binding"/>
    <property type="evidence" value="ECO:0007669"/>
    <property type="project" value="InterPro"/>
</dbReference>
<dbReference type="CDD" id="cd12261">
    <property type="entry name" value="RRM1_3_MRN1"/>
    <property type="match status" value="1"/>
</dbReference>
<feature type="compositionally biased region" description="Acidic residues" evidence="1">
    <location>
        <begin position="163"/>
        <end position="172"/>
    </location>
</feature>
<gene>
    <name evidence="2" type="ORF">QBC34DRAFT_481172</name>
</gene>
<dbReference type="EMBL" id="MU865913">
    <property type="protein sequence ID" value="KAK4456006.1"/>
    <property type="molecule type" value="Genomic_DNA"/>
</dbReference>
<keyword evidence="3" id="KW-1185">Reference proteome</keyword>
<protein>
    <recommendedName>
        <fullName evidence="4">RRM domain-containing protein</fullName>
    </recommendedName>
</protein>
<accession>A0AAV9HA92</accession>
<dbReference type="Gene3D" id="3.30.70.330">
    <property type="match status" value="1"/>
</dbReference>
<reference evidence="2" key="1">
    <citation type="journal article" date="2023" name="Mol. Phylogenet. Evol.">
        <title>Genome-scale phylogeny and comparative genomics of the fungal order Sordariales.</title>
        <authorList>
            <person name="Hensen N."/>
            <person name="Bonometti L."/>
            <person name="Westerberg I."/>
            <person name="Brannstrom I.O."/>
            <person name="Guillou S."/>
            <person name="Cros-Aarteil S."/>
            <person name="Calhoun S."/>
            <person name="Haridas S."/>
            <person name="Kuo A."/>
            <person name="Mondo S."/>
            <person name="Pangilinan J."/>
            <person name="Riley R."/>
            <person name="LaButti K."/>
            <person name="Andreopoulos B."/>
            <person name="Lipzen A."/>
            <person name="Chen C."/>
            <person name="Yan M."/>
            <person name="Daum C."/>
            <person name="Ng V."/>
            <person name="Clum A."/>
            <person name="Steindorff A."/>
            <person name="Ohm R.A."/>
            <person name="Martin F."/>
            <person name="Silar P."/>
            <person name="Natvig D.O."/>
            <person name="Lalanne C."/>
            <person name="Gautier V."/>
            <person name="Ament-Velasquez S.L."/>
            <person name="Kruys A."/>
            <person name="Hutchinson M.I."/>
            <person name="Powell A.J."/>
            <person name="Barry K."/>
            <person name="Miller A.N."/>
            <person name="Grigoriev I.V."/>
            <person name="Debuchy R."/>
            <person name="Gladieux P."/>
            <person name="Hiltunen Thoren M."/>
            <person name="Johannesson H."/>
        </authorList>
    </citation>
    <scope>NUCLEOTIDE SEQUENCE</scope>
    <source>
        <strain evidence="2">PSN243</strain>
    </source>
</reference>
<feature type="compositionally biased region" description="Polar residues" evidence="1">
    <location>
        <begin position="85"/>
        <end position="99"/>
    </location>
</feature>
<evidence type="ECO:0000256" key="1">
    <source>
        <dbReference type="SAM" id="MobiDB-lite"/>
    </source>
</evidence>